<organism evidence="6 7">
    <name type="scientific">Sporosarcina limicola</name>
    <dbReference type="NCBI Taxonomy" id="34101"/>
    <lineage>
        <taxon>Bacteria</taxon>
        <taxon>Bacillati</taxon>
        <taxon>Bacillota</taxon>
        <taxon>Bacilli</taxon>
        <taxon>Bacillales</taxon>
        <taxon>Caryophanaceae</taxon>
        <taxon>Sporosarcina</taxon>
    </lineage>
</organism>
<reference evidence="6" key="1">
    <citation type="submission" date="2020-10" db="EMBL/GenBank/DDBJ databases">
        <title>Genomic Encyclopedia of Type Strains, Phase IV (KMG-IV): sequencing the most valuable type-strain genomes for metagenomic binning, comparative biology and taxonomic classification.</title>
        <authorList>
            <person name="Goeker M."/>
        </authorList>
    </citation>
    <scope>NUCLEOTIDE SEQUENCE</scope>
    <source>
        <strain evidence="6">DSM 13886</strain>
    </source>
</reference>
<keyword evidence="1" id="KW-1003">Cell membrane</keyword>
<keyword evidence="7" id="KW-1185">Reference proteome</keyword>
<comment type="caution">
    <text evidence="6">The sequence shown here is derived from an EMBL/GenBank/DDBJ whole genome shotgun (WGS) entry which is preliminary data.</text>
</comment>
<dbReference type="PANTHER" id="PTHR35529">
    <property type="entry name" value="MANGANESE EFFLUX PUMP MNTP-RELATED"/>
    <property type="match status" value="1"/>
</dbReference>
<evidence type="ECO:0000256" key="4">
    <source>
        <dbReference type="ARBA" id="ARBA00023136"/>
    </source>
</evidence>
<evidence type="ECO:0000313" key="6">
    <source>
        <dbReference type="EMBL" id="MBE1555714.1"/>
    </source>
</evidence>
<feature type="transmembrane region" description="Helical" evidence="5">
    <location>
        <begin position="118"/>
        <end position="137"/>
    </location>
</feature>
<evidence type="ECO:0000256" key="2">
    <source>
        <dbReference type="ARBA" id="ARBA00022692"/>
    </source>
</evidence>
<evidence type="ECO:0000313" key="7">
    <source>
        <dbReference type="Proteomes" id="UP000658225"/>
    </source>
</evidence>
<dbReference type="EMBL" id="JADBEL010000016">
    <property type="protein sequence ID" value="MBE1555714.1"/>
    <property type="molecule type" value="Genomic_DNA"/>
</dbReference>
<dbReference type="InterPro" id="IPR003810">
    <property type="entry name" value="Mntp/YtaF"/>
</dbReference>
<evidence type="ECO:0000256" key="1">
    <source>
        <dbReference type="ARBA" id="ARBA00022475"/>
    </source>
</evidence>
<feature type="transmembrane region" description="Helical" evidence="5">
    <location>
        <begin position="30"/>
        <end position="49"/>
    </location>
</feature>
<keyword evidence="3 5" id="KW-1133">Transmembrane helix</keyword>
<protein>
    <submittedName>
        <fullName evidence="6">Mn2+ efflux pump MntP</fullName>
    </submittedName>
</protein>
<evidence type="ECO:0000256" key="5">
    <source>
        <dbReference type="SAM" id="Phobius"/>
    </source>
</evidence>
<feature type="transmembrane region" description="Helical" evidence="5">
    <location>
        <begin position="6"/>
        <end position="23"/>
    </location>
</feature>
<dbReference type="PANTHER" id="PTHR35529:SF1">
    <property type="entry name" value="MANGANESE EFFLUX PUMP MNTP-RELATED"/>
    <property type="match status" value="1"/>
</dbReference>
<evidence type="ECO:0000256" key="3">
    <source>
        <dbReference type="ARBA" id="ARBA00022989"/>
    </source>
</evidence>
<dbReference type="Proteomes" id="UP000658225">
    <property type="component" value="Unassembled WGS sequence"/>
</dbReference>
<feature type="transmembrane region" description="Helical" evidence="5">
    <location>
        <begin position="89"/>
        <end position="112"/>
    </location>
</feature>
<dbReference type="Pfam" id="PF02659">
    <property type="entry name" value="Mntp"/>
    <property type="match status" value="1"/>
</dbReference>
<gene>
    <name evidence="6" type="ORF">H4683_002834</name>
</gene>
<keyword evidence="4 5" id="KW-0472">Membrane</keyword>
<feature type="transmembrane region" description="Helical" evidence="5">
    <location>
        <begin position="149"/>
        <end position="166"/>
    </location>
</feature>
<keyword evidence="2 5" id="KW-0812">Transmembrane</keyword>
<sequence length="167" mass="18146">MMELFAAGITSIDVIVVYAFMNIRKGKLILALWTSFLNMTLPFLGFITGELSTHLFTAWSGLLSGVLLALIGIHMLLQDSDTNSASKQLHPFLIALAVSLDNFSVSVSFGMLQLDKTLFIAASGLFTLVLSYSALLFKSRLGLKAGNTIRRFAGLALITMGVMSCFR</sequence>
<feature type="transmembrane region" description="Helical" evidence="5">
    <location>
        <begin position="55"/>
        <end position="77"/>
    </location>
</feature>
<proteinExistence type="predicted"/>
<accession>A0A927MQM7</accession>
<dbReference type="AlphaFoldDB" id="A0A927MQM7"/>
<name>A0A927MQM7_9BACL</name>